<reference evidence="1 2" key="1">
    <citation type="submission" date="2018-08" db="EMBL/GenBank/DDBJ databases">
        <title>Recombination of ecologically and evolutionarily significant loci maintains genetic cohesion in the Pseudomonas syringae species complex.</title>
        <authorList>
            <person name="Dillon M."/>
            <person name="Thakur S."/>
            <person name="Almeida R.N.D."/>
            <person name="Weir B.S."/>
            <person name="Guttman D.S."/>
        </authorList>
    </citation>
    <scope>NUCLEOTIDE SEQUENCE [LARGE SCALE GENOMIC DNA]</scope>
    <source>
        <strain evidence="1 2">ICMP 11281</strain>
    </source>
</reference>
<dbReference type="GeneID" id="44146197"/>
<name>A0A0N0G2B3_PSEYM</name>
<evidence type="ECO:0000313" key="1">
    <source>
        <dbReference type="EMBL" id="RMV30837.1"/>
    </source>
</evidence>
<dbReference type="Proteomes" id="UP000271631">
    <property type="component" value="Unassembled WGS sequence"/>
</dbReference>
<proteinExistence type="predicted"/>
<dbReference type="AlphaFoldDB" id="A0A0N0G2B3"/>
<dbReference type="EMBL" id="RBUQ01000287">
    <property type="protein sequence ID" value="RMV30837.1"/>
    <property type="molecule type" value="Genomic_DNA"/>
</dbReference>
<dbReference type="RefSeq" id="WP_080546396.1">
    <property type="nucleotide sequence ID" value="NZ_JAEVFP010000045.1"/>
</dbReference>
<comment type="caution">
    <text evidence="1">The sequence shown here is derived from an EMBL/GenBank/DDBJ whole genome shotgun (WGS) entry which is preliminary data.</text>
</comment>
<accession>A0A0N0G2B3</accession>
<evidence type="ECO:0000313" key="2">
    <source>
        <dbReference type="Proteomes" id="UP000271631"/>
    </source>
</evidence>
<sequence>MSSAQVMPKALELRQATARSVAAGVCKPLPQVAATLKTRALRAQLPNTLSIRCCPDNSDDVLAVT</sequence>
<gene>
    <name evidence="1" type="ORF">ALP13_102558</name>
</gene>
<protein>
    <submittedName>
        <fullName evidence="1">Uncharacterized protein</fullName>
    </submittedName>
</protein>
<organism evidence="1 2">
    <name type="scientific">Pseudomonas syringae pv. maculicola</name>
    <dbReference type="NCBI Taxonomy" id="59511"/>
    <lineage>
        <taxon>Bacteria</taxon>
        <taxon>Pseudomonadati</taxon>
        <taxon>Pseudomonadota</taxon>
        <taxon>Gammaproteobacteria</taxon>
        <taxon>Pseudomonadales</taxon>
        <taxon>Pseudomonadaceae</taxon>
        <taxon>Pseudomonas</taxon>
    </lineage>
</organism>